<protein>
    <submittedName>
        <fullName evidence="2">Uncharacterized protein</fullName>
    </submittedName>
</protein>
<evidence type="ECO:0000256" key="1">
    <source>
        <dbReference type="SAM" id="MobiDB-lite"/>
    </source>
</evidence>
<dbReference type="HOGENOM" id="CLU_2092630_0_0_11"/>
<evidence type="ECO:0000313" key="2">
    <source>
        <dbReference type="EMBL" id="EEA90111.1"/>
    </source>
</evidence>
<dbReference type="AlphaFoldDB" id="B6GC84"/>
<gene>
    <name evidence="2" type="ORF">COLSTE_01706</name>
</gene>
<sequence>MVADRSPQMAVSPCPPLNTVKRFHDGNQTVPQPKTEGSRVLEYQRSTGRAGDRSPSSWTVKRFFDRIRTPPRRKSAGNLTAEIAHERSPSPRMREGPPQGAQEGEPQGLPITDRAA</sequence>
<feature type="region of interest" description="Disordered" evidence="1">
    <location>
        <begin position="1"/>
        <end position="116"/>
    </location>
</feature>
<organism evidence="2 3">
    <name type="scientific">Collinsella stercoris DSM 13279</name>
    <dbReference type="NCBI Taxonomy" id="445975"/>
    <lineage>
        <taxon>Bacteria</taxon>
        <taxon>Bacillati</taxon>
        <taxon>Actinomycetota</taxon>
        <taxon>Coriobacteriia</taxon>
        <taxon>Coriobacteriales</taxon>
        <taxon>Coriobacteriaceae</taxon>
        <taxon>Collinsella</taxon>
    </lineage>
</organism>
<proteinExistence type="predicted"/>
<reference evidence="2 3" key="2">
    <citation type="submission" date="2008-10" db="EMBL/GenBank/DDBJ databases">
        <authorList>
            <person name="Fulton L."/>
            <person name="Clifton S."/>
            <person name="Fulton B."/>
            <person name="Xu J."/>
            <person name="Minx P."/>
            <person name="Pepin K.H."/>
            <person name="Johnson M."/>
            <person name="Thiruvilangam P."/>
            <person name="Bhonagiri V."/>
            <person name="Nash W.E."/>
            <person name="Mardis E.R."/>
            <person name="Wilson R.K."/>
        </authorList>
    </citation>
    <scope>NUCLEOTIDE SEQUENCE [LARGE SCALE GENOMIC DNA]</scope>
    <source>
        <strain evidence="2 3">DSM 13279</strain>
    </source>
</reference>
<comment type="caution">
    <text evidence="2">The sequence shown here is derived from an EMBL/GenBank/DDBJ whole genome shotgun (WGS) entry which is preliminary data.</text>
</comment>
<dbReference type="Proteomes" id="UP000003560">
    <property type="component" value="Unassembled WGS sequence"/>
</dbReference>
<keyword evidence="3" id="KW-1185">Reference proteome</keyword>
<feature type="compositionally biased region" description="Basic and acidic residues" evidence="1">
    <location>
        <begin position="83"/>
        <end position="95"/>
    </location>
</feature>
<reference evidence="2 3" key="1">
    <citation type="submission" date="2008-10" db="EMBL/GenBank/DDBJ databases">
        <title>Draft genome sequence of Collinsella stercoris (DSM 13279).</title>
        <authorList>
            <person name="Sudarsanam P."/>
            <person name="Ley R."/>
            <person name="Guruge J."/>
            <person name="Turnbaugh P.J."/>
            <person name="Mahowald M."/>
            <person name="Liep D."/>
            <person name="Gordon J."/>
        </authorList>
    </citation>
    <scope>NUCLEOTIDE SEQUENCE [LARGE SCALE GENOMIC DNA]</scope>
    <source>
        <strain evidence="2 3">DSM 13279</strain>
    </source>
</reference>
<name>B6GC84_9ACTN</name>
<accession>B6GC84</accession>
<evidence type="ECO:0000313" key="3">
    <source>
        <dbReference type="Proteomes" id="UP000003560"/>
    </source>
</evidence>
<dbReference type="EMBL" id="ABXJ01000094">
    <property type="protein sequence ID" value="EEA90111.1"/>
    <property type="molecule type" value="Genomic_DNA"/>
</dbReference>